<geneLocation type="plasmid" evidence="1 2">
    <name>pHGLR3</name>
</geneLocation>
<name>A0A871BM84_HALGI</name>
<keyword evidence="1" id="KW-0614">Plasmid</keyword>
<sequence length="92" mass="10226">MNRTESIRAAQSLANDWGIRDEQCVETLATDETFAAYAYLFQQAQLYSGLLEAEGALEEMRGDAHDAVHSLRLVSKARACELLGVDDLYEAE</sequence>
<dbReference type="GeneID" id="59461636"/>
<accession>A0A871BM84</accession>
<dbReference type="RefSeq" id="WP_193494197.1">
    <property type="nucleotide sequence ID" value="NZ_CP063208.1"/>
</dbReference>
<organism evidence="1 2">
    <name type="scientific">Haloferax gibbonsii</name>
    <dbReference type="NCBI Taxonomy" id="35746"/>
    <lineage>
        <taxon>Archaea</taxon>
        <taxon>Methanobacteriati</taxon>
        <taxon>Methanobacteriota</taxon>
        <taxon>Stenosarchaea group</taxon>
        <taxon>Halobacteria</taxon>
        <taxon>Halobacteriales</taxon>
        <taxon>Haloferacaceae</taxon>
        <taxon>Haloferax</taxon>
    </lineage>
</organism>
<evidence type="ECO:0000313" key="2">
    <source>
        <dbReference type="Proteomes" id="UP000663064"/>
    </source>
</evidence>
<proteinExistence type="predicted"/>
<dbReference type="AlphaFoldDB" id="A0A871BM84"/>
<protein>
    <submittedName>
        <fullName evidence="1">Uncharacterized protein</fullName>
    </submittedName>
</protein>
<gene>
    <name evidence="1" type="ORF">HfgLR_25200</name>
</gene>
<dbReference type="Proteomes" id="UP000663064">
    <property type="component" value="Plasmid pHGLR3"/>
</dbReference>
<evidence type="ECO:0000313" key="1">
    <source>
        <dbReference type="EMBL" id="QOS14118.1"/>
    </source>
</evidence>
<reference evidence="1" key="1">
    <citation type="journal article" date="2021" name="Front. Microbiol.">
        <title>Cellular and Genomic Properties of Haloferax gibbonsii LR2-5, the Host of Euryarchaeal Virus HFTV1.</title>
        <authorList>
            <person name="Tittes C."/>
            <person name="Schwarzer S."/>
            <person name="Pfeiffer F."/>
            <person name="Dyall-Smith M."/>
            <person name="Rodriguez-Franco M."/>
            <person name="Oksanen H.M."/>
            <person name="Quax T.E.F."/>
        </authorList>
    </citation>
    <scope>NUCLEOTIDE SEQUENCE</scope>
    <source>
        <strain evidence="1">LR2-5</strain>
    </source>
</reference>
<dbReference type="EMBL" id="CP063208">
    <property type="protein sequence ID" value="QOS14118.1"/>
    <property type="molecule type" value="Genomic_DNA"/>
</dbReference>